<dbReference type="GO" id="GO:0051087">
    <property type="term" value="F:protein-folding chaperone binding"/>
    <property type="evidence" value="ECO:0007669"/>
    <property type="project" value="TreeGrafter"/>
</dbReference>
<dbReference type="PANTHER" id="PTHR10772:SF58">
    <property type="entry name" value="CO-CHAPERONIN GROES"/>
    <property type="match status" value="1"/>
</dbReference>
<name>A0A5S5DP41_9SPHI</name>
<keyword evidence="2" id="KW-0143">Chaperone</keyword>
<evidence type="ECO:0000256" key="1">
    <source>
        <dbReference type="ARBA" id="ARBA00006975"/>
    </source>
</evidence>
<protein>
    <submittedName>
        <fullName evidence="3">Co-chaperonin GroES (HSP10)</fullName>
    </submittedName>
</protein>
<dbReference type="PANTHER" id="PTHR10772">
    <property type="entry name" value="10 KDA HEAT SHOCK PROTEIN"/>
    <property type="match status" value="1"/>
</dbReference>
<dbReference type="GO" id="GO:0005524">
    <property type="term" value="F:ATP binding"/>
    <property type="evidence" value="ECO:0007669"/>
    <property type="project" value="InterPro"/>
</dbReference>
<evidence type="ECO:0000256" key="2">
    <source>
        <dbReference type="ARBA" id="ARBA00023186"/>
    </source>
</evidence>
<keyword evidence="4" id="KW-1185">Reference proteome</keyword>
<dbReference type="CDD" id="cd00320">
    <property type="entry name" value="cpn10"/>
    <property type="match status" value="1"/>
</dbReference>
<gene>
    <name evidence="3" type="ORF">BC792_10263</name>
</gene>
<dbReference type="AlphaFoldDB" id="A0A5S5DP41"/>
<dbReference type="InterPro" id="IPR011032">
    <property type="entry name" value="GroES-like_sf"/>
</dbReference>
<sequence>MNLTLTEDNKLKKIIVVGDRVLVKPIAGDERTESGLYLPPGVQEKEKVQRGYVIKTGPGYVMPAVSDESEDWKPREEQVKYIPLQAREGDLALFQAGMATELQYGGEKYYIMPHQAILMLEREEEI</sequence>
<comment type="similarity">
    <text evidence="1">Belongs to the GroES chaperonin family.</text>
</comment>
<accession>A0A5S5DP41</accession>
<dbReference type="Gene3D" id="2.30.33.40">
    <property type="entry name" value="GroES chaperonin"/>
    <property type="match status" value="1"/>
</dbReference>
<dbReference type="GO" id="GO:0046872">
    <property type="term" value="F:metal ion binding"/>
    <property type="evidence" value="ECO:0007669"/>
    <property type="project" value="TreeGrafter"/>
</dbReference>
<dbReference type="GO" id="GO:0044183">
    <property type="term" value="F:protein folding chaperone"/>
    <property type="evidence" value="ECO:0007669"/>
    <property type="project" value="InterPro"/>
</dbReference>
<comment type="caution">
    <text evidence="3">The sequence shown here is derived from an EMBL/GenBank/DDBJ whole genome shotgun (WGS) entry which is preliminary data.</text>
</comment>
<dbReference type="RefSeq" id="WP_148907305.1">
    <property type="nucleotide sequence ID" value="NZ_VNHX01000002.1"/>
</dbReference>
<dbReference type="SUPFAM" id="SSF50129">
    <property type="entry name" value="GroES-like"/>
    <property type="match status" value="1"/>
</dbReference>
<dbReference type="InterPro" id="IPR037124">
    <property type="entry name" value="Chaperonin_GroES_sf"/>
</dbReference>
<dbReference type="Proteomes" id="UP000325105">
    <property type="component" value="Unassembled WGS sequence"/>
</dbReference>
<dbReference type="SMART" id="SM00883">
    <property type="entry name" value="Cpn10"/>
    <property type="match status" value="1"/>
</dbReference>
<dbReference type="OrthoDB" id="9801482at2"/>
<dbReference type="InterPro" id="IPR020818">
    <property type="entry name" value="Chaperonin_GroES"/>
</dbReference>
<organism evidence="3 4">
    <name type="scientific">Sphingobacterium allocomposti</name>
    <dbReference type="NCBI Taxonomy" id="415956"/>
    <lineage>
        <taxon>Bacteria</taxon>
        <taxon>Pseudomonadati</taxon>
        <taxon>Bacteroidota</taxon>
        <taxon>Sphingobacteriia</taxon>
        <taxon>Sphingobacteriales</taxon>
        <taxon>Sphingobacteriaceae</taxon>
        <taxon>Sphingobacterium</taxon>
    </lineage>
</organism>
<dbReference type="Pfam" id="PF00166">
    <property type="entry name" value="Cpn10"/>
    <property type="match status" value="1"/>
</dbReference>
<evidence type="ECO:0000313" key="3">
    <source>
        <dbReference type="EMBL" id="TYP97641.1"/>
    </source>
</evidence>
<dbReference type="EMBL" id="VNHX01000002">
    <property type="protein sequence ID" value="TYP97641.1"/>
    <property type="molecule type" value="Genomic_DNA"/>
</dbReference>
<dbReference type="GO" id="GO:0051082">
    <property type="term" value="F:unfolded protein binding"/>
    <property type="evidence" value="ECO:0007669"/>
    <property type="project" value="TreeGrafter"/>
</dbReference>
<proteinExistence type="inferred from homology"/>
<evidence type="ECO:0000313" key="4">
    <source>
        <dbReference type="Proteomes" id="UP000325105"/>
    </source>
</evidence>
<reference evidence="3 4" key="1">
    <citation type="submission" date="2019-07" db="EMBL/GenBank/DDBJ databases">
        <title>Genomic Encyclopedia of Archaeal and Bacterial Type Strains, Phase II (KMG-II): from individual species to whole genera.</title>
        <authorList>
            <person name="Goeker M."/>
        </authorList>
    </citation>
    <scope>NUCLEOTIDE SEQUENCE [LARGE SCALE GENOMIC DNA]</scope>
    <source>
        <strain evidence="3 4">DSM 18850</strain>
    </source>
</reference>